<dbReference type="Pfam" id="PF26587">
    <property type="entry name" value="AAA_lid_SMAX1"/>
    <property type="match status" value="1"/>
</dbReference>
<accession>A0A835QGQ4</accession>
<protein>
    <recommendedName>
        <fullName evidence="1">SMAX1-like AAA+ ATPase lid domain-containing protein</fullName>
    </recommendedName>
</protein>
<dbReference type="AlphaFoldDB" id="A0A835QGQ4"/>
<dbReference type="InterPro" id="IPR058954">
    <property type="entry name" value="AAA_lid_SMAX1"/>
</dbReference>
<evidence type="ECO:0000313" key="3">
    <source>
        <dbReference type="Proteomes" id="UP000636800"/>
    </source>
</evidence>
<reference evidence="2 3" key="1">
    <citation type="journal article" date="2020" name="Nat. Food">
        <title>A phased Vanilla planifolia genome enables genetic improvement of flavour and production.</title>
        <authorList>
            <person name="Hasing T."/>
            <person name="Tang H."/>
            <person name="Brym M."/>
            <person name="Khazi F."/>
            <person name="Huang T."/>
            <person name="Chambers A.H."/>
        </authorList>
    </citation>
    <scope>NUCLEOTIDE SEQUENCE [LARGE SCALE GENOMIC DNA]</scope>
    <source>
        <tissue evidence="2">Leaf</tissue>
    </source>
</reference>
<dbReference type="PANTHER" id="PTHR43572">
    <property type="entry name" value="CHAPERONE PROTEIN CLPD, CHLOROPLASTIC"/>
    <property type="match status" value="1"/>
</dbReference>
<organism evidence="2 3">
    <name type="scientific">Vanilla planifolia</name>
    <name type="common">Vanilla</name>
    <dbReference type="NCBI Taxonomy" id="51239"/>
    <lineage>
        <taxon>Eukaryota</taxon>
        <taxon>Viridiplantae</taxon>
        <taxon>Streptophyta</taxon>
        <taxon>Embryophyta</taxon>
        <taxon>Tracheophyta</taxon>
        <taxon>Spermatophyta</taxon>
        <taxon>Magnoliopsida</taxon>
        <taxon>Liliopsida</taxon>
        <taxon>Asparagales</taxon>
        <taxon>Orchidaceae</taxon>
        <taxon>Vanilloideae</taxon>
        <taxon>Vanilleae</taxon>
        <taxon>Vanilla</taxon>
    </lineage>
</organism>
<evidence type="ECO:0000259" key="1">
    <source>
        <dbReference type="Pfam" id="PF26587"/>
    </source>
</evidence>
<comment type="caution">
    <text evidence="2">The sequence shown here is derived from an EMBL/GenBank/DDBJ whole genome shotgun (WGS) entry which is preliminary data.</text>
</comment>
<keyword evidence="3" id="KW-1185">Reference proteome</keyword>
<gene>
    <name evidence="2" type="ORF">HPP92_019007</name>
</gene>
<feature type="domain" description="SMAX1-like AAA+ ATPase lid" evidence="1">
    <location>
        <begin position="240"/>
        <end position="323"/>
    </location>
</feature>
<dbReference type="PANTHER" id="PTHR43572:SF38">
    <property type="entry name" value="PROTEIN SMAX1-LIKE 6"/>
    <property type="match status" value="1"/>
</dbReference>
<sequence length="341" mass="38226">MAAMALAESIFGSSDNLICIDLAYLYDTFCTNTAFEDKGLKVRDTCLRGETIIDHISMEIRTKPLSVFFLENVDKADLPAQSGLSNAIRTAFPGAGLFPREEIVTFSEERILAVHKCQMKILIEPPSDISISSPDCKVSNVTRKDSRSMYVPHHPVVISKRKMDSIEDQNRLSCPFLSVKKSRQNLGMVFDLNLPVVEALDQCGDCSSSNEVSSALGNCEAWFEELISMMDATVSFKPFDFDALSDYVLKEIGQHLRKEIGPNCMLEIDVRVMDQILAATWLLKNKHDLTEWIEQVLMRSLADLRDKKGSSASTVFRLIGCQELLKESQPWAFLPLTISLQ</sequence>
<proteinExistence type="predicted"/>
<dbReference type="EMBL" id="JADCNL010000009">
    <property type="protein sequence ID" value="KAG0467427.1"/>
    <property type="molecule type" value="Genomic_DNA"/>
</dbReference>
<evidence type="ECO:0000313" key="2">
    <source>
        <dbReference type="EMBL" id="KAG0467427.1"/>
    </source>
</evidence>
<dbReference type="Proteomes" id="UP000636800">
    <property type="component" value="Unassembled WGS sequence"/>
</dbReference>
<dbReference type="InterPro" id="IPR051650">
    <property type="entry name" value="SL_signaling_regulator"/>
</dbReference>
<name>A0A835QGQ4_VANPL</name>